<dbReference type="Proteomes" id="UP001056978">
    <property type="component" value="Chromosome 13"/>
</dbReference>
<gene>
    <name evidence="1" type="ORF">MKS88_004830</name>
</gene>
<name>A0ACB9Y4J5_PLABR</name>
<proteinExistence type="predicted"/>
<reference evidence="1" key="1">
    <citation type="submission" date="2022-06" db="EMBL/GenBank/DDBJ databases">
        <title>The First Complete Genome of the Simian Malaria Parasite Plasmodium brasilianum.</title>
        <authorList>
            <person name="Bajic M."/>
            <person name="Ravishankar S."/>
        </authorList>
    </citation>
    <scope>NUCLEOTIDE SEQUENCE</scope>
    <source>
        <strain evidence="1">Bolivian I</strain>
    </source>
</reference>
<keyword evidence="2" id="KW-1185">Reference proteome</keyword>
<evidence type="ECO:0000313" key="1">
    <source>
        <dbReference type="EMBL" id="KAI4835618.1"/>
    </source>
</evidence>
<accession>A0ACB9Y4J5</accession>
<comment type="caution">
    <text evidence="1">The sequence shown here is derived from an EMBL/GenBank/DDBJ whole genome shotgun (WGS) entry which is preliminary data.</text>
</comment>
<organism evidence="1 2">
    <name type="scientific">Plasmodium brasilianum</name>
    <dbReference type="NCBI Taxonomy" id="5824"/>
    <lineage>
        <taxon>Eukaryota</taxon>
        <taxon>Sar</taxon>
        <taxon>Alveolata</taxon>
        <taxon>Apicomplexa</taxon>
        <taxon>Aconoidasida</taxon>
        <taxon>Haemosporida</taxon>
        <taxon>Plasmodiidae</taxon>
        <taxon>Plasmodium</taxon>
        <taxon>Plasmodium (Plasmodium)</taxon>
    </lineage>
</organism>
<dbReference type="EMBL" id="CM043781">
    <property type="protein sequence ID" value="KAI4835618.1"/>
    <property type="molecule type" value="Genomic_DNA"/>
</dbReference>
<sequence length="1561" mass="180425">MTANLKKKTVLYFLDENLNDNIYSESEKVFLKNNVNWNKINILSNSNNKEQEKNKMIEVRKDYIVDNSNNDIISNNKSFTKIKHYDLRNNNSAINVNKVISESTLRKRKYESLAGEYEKRKKNSLLSSLSSPSNDFDDDDVSYLSIDRENITHKCDLENAEKRKNVYLNYRGRENEFNWGEYFKENNRILSNTEMDKDDVGCGNMNSGKSSSNNENSENNSNENSTSKSTNNKVEKIKIGNIYGSFMEDIKDSFILTKNMKKSFKCYKEYGILCTDEIKTNNLKVGKRLPSNNSLKNFSSNITSTSTKVSILHKDIYTYFQKKNEQCVNKNNVVEDYELKYSISNIYKKGENYILEDTQRYGEGRIIDKSLNDIYADMQSFENEAQFFTPDPVSDYKSQVDTEVLEDGNVAKNSISKRGKGSYKGKRGTQRDKLVLFENLANKEKKLEVEMDEEKEKEESHNNDRCSSNYYLYIENTQNVSINNNRNEHDNFQEINNPLVTESSSNVYKGNEKSENNGVGIIRRERRIVNRNNKLINKENPVPTEKKTTTVKNVIKGVEGKQMNKENTQIERNRIKQERCEDLISKDYMPQRNGDENRKVKGEMNSPPRIKMEIEENKTTSQTHFDERDRSRREHVEGGTLKGASQNVPQDVSQNVPQDVSQNVPQDVSQNVPKDVSQNIPQDISQNVPQDVSQNVPKDVSQNIPQDISQNVPQDVSQNVPKDVSQNIPQDISQNVPQDVSQNVPKDVSQNIPQDISQNVPQDVSQNVPKDVSQNIPQDISQNVPQDVSQNVPKDVSQNIPQDISQNVPQDVSQNVPKDVSQNIPQDISQNVPQDVSQNVPKDVSQNIPQDISQNVPQDVSQNVPRDVPEDAAQRIAQSETRNVSFNRRSDRLADAKMKSKKRSIFYENVSSKISKIFFFTSKKSSGDSDDNLENEKEISSEKSVVDKEMAREKSVVDREMAREKSVVDREMLNEQFTIDKERAREKSTVGKKRIADEKEGECTTNREISVKEQLIEKNYANKLLDIGEDSSEIKKRNSSNGKIDDNNANSDRSSEKEDDTHIDNIQIGENIDGENEDNKMEGNQRENENSEEKEKDNKDSNKTITSVKKENNSRNNVDVELRTCNICNMVFANNKLMQRHVMSVHSNERPYECEICLKRYKRADHLKLHRMKHDINKEEKKFQCSICQLIFKTSRQSYNCKLKHLKDSKNNCSNMSSIDIEKLTENILPLNNDSFEKRGNEITDMAESSGEGDVEKGNNVEGGKTNNKVNNKSSREKEGEKSGELQCSNNENNMNNELENIEERNTGQTDSDTLIEKNVIKKETLSPSSISIEIRTCNVCNMVFANKKLMKRHLMCVHSDSRPYKCELCIKTYKRSDHLKKHILTHKDNKEKVKYNCLICQLSFDTPKELRTHKIRHYTCPYENCSYSYSTISKMKYHLNKHKCNLFYSCPACEKKFLIYKEFIQHKRNCFKKKYVCLQCNKIYLHINGYNKHVKKVHLNICQNYKCTINNCSKEFSSEFSLKEHVINFHHHVKRFFCSKCNMSFGYRSSFRRHNIYIHS</sequence>
<evidence type="ECO:0000313" key="2">
    <source>
        <dbReference type="Proteomes" id="UP001056978"/>
    </source>
</evidence>
<protein>
    <submittedName>
        <fullName evidence="1">Uncharacterized protein</fullName>
    </submittedName>
</protein>